<dbReference type="InterPro" id="IPR051322">
    <property type="entry name" value="AA_ABC_Transporter_Permease"/>
</dbReference>
<dbReference type="SUPFAM" id="SSF161098">
    <property type="entry name" value="MetI-like"/>
    <property type="match status" value="1"/>
</dbReference>
<feature type="transmembrane region" description="Helical" evidence="8">
    <location>
        <begin position="52"/>
        <end position="76"/>
    </location>
</feature>
<dbReference type="RefSeq" id="WP_021840634.1">
    <property type="nucleotide sequence ID" value="NZ_CACRUX010000042.1"/>
</dbReference>
<dbReference type="GeneID" id="91964126"/>
<evidence type="ECO:0000256" key="3">
    <source>
        <dbReference type="ARBA" id="ARBA00022448"/>
    </source>
</evidence>
<keyword evidence="7 8" id="KW-0472">Membrane</keyword>
<dbReference type="FunFam" id="1.10.3720.10:FF:000002">
    <property type="entry name" value="D-methionine ABC transporter permease MetI"/>
    <property type="match status" value="1"/>
</dbReference>
<evidence type="ECO:0000313" key="10">
    <source>
        <dbReference type="EMBL" id="VYT98523.1"/>
    </source>
</evidence>
<protein>
    <submittedName>
        <fullName evidence="10">D-methionine transport system permease protein MetI</fullName>
    </submittedName>
</protein>
<reference evidence="10" key="1">
    <citation type="submission" date="2019-11" db="EMBL/GenBank/DDBJ databases">
        <authorList>
            <person name="Feng L."/>
        </authorList>
    </citation>
    <scope>NUCLEOTIDE SEQUENCE</scope>
    <source>
        <strain evidence="10">VrattiLFYP33</strain>
    </source>
</reference>
<dbReference type="Pfam" id="PF00528">
    <property type="entry name" value="BPD_transp_1"/>
    <property type="match status" value="1"/>
</dbReference>
<evidence type="ECO:0000256" key="7">
    <source>
        <dbReference type="ARBA" id="ARBA00023136"/>
    </source>
</evidence>
<comment type="subcellular location">
    <subcellularLocation>
        <location evidence="1 8">Cell membrane</location>
        <topology evidence="1 8">Multi-pass membrane protein</topology>
    </subcellularLocation>
</comment>
<dbReference type="InterPro" id="IPR000515">
    <property type="entry name" value="MetI-like"/>
</dbReference>
<dbReference type="EMBL" id="CACRUX010000042">
    <property type="protein sequence ID" value="VYT98523.1"/>
    <property type="molecule type" value="Genomic_DNA"/>
</dbReference>
<dbReference type="GO" id="GO:0005886">
    <property type="term" value="C:plasma membrane"/>
    <property type="evidence" value="ECO:0007669"/>
    <property type="project" value="UniProtKB-SubCell"/>
</dbReference>
<dbReference type="GO" id="GO:0048473">
    <property type="term" value="P:D-methionine transmembrane transport"/>
    <property type="evidence" value="ECO:0007669"/>
    <property type="project" value="TreeGrafter"/>
</dbReference>
<feature type="transmembrane region" description="Helical" evidence="8">
    <location>
        <begin position="20"/>
        <end position="40"/>
    </location>
</feature>
<evidence type="ECO:0000256" key="2">
    <source>
        <dbReference type="ARBA" id="ARBA00007069"/>
    </source>
</evidence>
<comment type="similarity">
    <text evidence="2">Belongs to the binding-protein-dependent transport system permease family. CysTW subfamily.</text>
</comment>
<sequence length="217" mass="22841">MSQQIINLLIQGLGETLQMTVISTIVSMIVGIPLGVILVITGKGHIMENKAVNATLGSVVNALRSIPFIILMVAIIPLTRIIAGSSIGTTAACVPLTIAAIPFLARLVETSIREINSGVIEAAQAMGASPMQIIRKVLLPEALPTIIDNITVLVVNLISYSAMAGAIGGGGLGDIAIRYGYQRFQGDVMLATIVILIVLVQLIQSCGDFLSRKVNKR</sequence>
<dbReference type="PROSITE" id="PS50928">
    <property type="entry name" value="ABC_TM1"/>
    <property type="match status" value="1"/>
</dbReference>
<dbReference type="PANTHER" id="PTHR30450:SF1">
    <property type="entry name" value="D-METHIONINE TRANSPORT SYSTEM PERMEASE PROTEIN METI-RELATED"/>
    <property type="match status" value="1"/>
</dbReference>
<evidence type="ECO:0000256" key="8">
    <source>
        <dbReference type="RuleBase" id="RU363032"/>
    </source>
</evidence>
<dbReference type="AlphaFoldDB" id="A0A6N3B5T5"/>
<accession>A0A6N3B5T5</accession>
<evidence type="ECO:0000256" key="4">
    <source>
        <dbReference type="ARBA" id="ARBA00022475"/>
    </source>
</evidence>
<feature type="transmembrane region" description="Helical" evidence="8">
    <location>
        <begin position="146"/>
        <end position="168"/>
    </location>
</feature>
<keyword evidence="5 8" id="KW-0812">Transmembrane</keyword>
<dbReference type="OrthoDB" id="9793490at2"/>
<feature type="transmembrane region" description="Helical" evidence="8">
    <location>
        <begin position="82"/>
        <end position="105"/>
    </location>
</feature>
<dbReference type="CDD" id="cd06261">
    <property type="entry name" value="TM_PBP2"/>
    <property type="match status" value="1"/>
</dbReference>
<feature type="transmembrane region" description="Helical" evidence="8">
    <location>
        <begin position="188"/>
        <end position="210"/>
    </location>
</feature>
<keyword evidence="6 8" id="KW-1133">Transmembrane helix</keyword>
<organism evidence="10">
    <name type="scientific">Veillonella ratti</name>
    <dbReference type="NCBI Taxonomy" id="103892"/>
    <lineage>
        <taxon>Bacteria</taxon>
        <taxon>Bacillati</taxon>
        <taxon>Bacillota</taxon>
        <taxon>Negativicutes</taxon>
        <taxon>Veillonellales</taxon>
        <taxon>Veillonellaceae</taxon>
        <taxon>Veillonella</taxon>
    </lineage>
</organism>
<evidence type="ECO:0000256" key="1">
    <source>
        <dbReference type="ARBA" id="ARBA00004651"/>
    </source>
</evidence>
<keyword evidence="3 8" id="KW-0813">Transport</keyword>
<name>A0A6N3B5T5_9FIRM</name>
<dbReference type="NCBIfam" id="NF008049">
    <property type="entry name" value="PRK10782.1"/>
    <property type="match status" value="1"/>
</dbReference>
<evidence type="ECO:0000256" key="6">
    <source>
        <dbReference type="ARBA" id="ARBA00022989"/>
    </source>
</evidence>
<dbReference type="InterPro" id="IPR035906">
    <property type="entry name" value="MetI-like_sf"/>
</dbReference>
<proteinExistence type="inferred from homology"/>
<evidence type="ECO:0000259" key="9">
    <source>
        <dbReference type="PROSITE" id="PS50928"/>
    </source>
</evidence>
<dbReference type="PANTHER" id="PTHR30450">
    <property type="entry name" value="ABC TRANSPORTER PERMEASE"/>
    <property type="match status" value="1"/>
</dbReference>
<dbReference type="Gene3D" id="1.10.3720.10">
    <property type="entry name" value="MetI-like"/>
    <property type="match status" value="1"/>
</dbReference>
<keyword evidence="4" id="KW-1003">Cell membrane</keyword>
<evidence type="ECO:0000256" key="5">
    <source>
        <dbReference type="ARBA" id="ARBA00022692"/>
    </source>
</evidence>
<feature type="domain" description="ABC transmembrane type-1" evidence="9">
    <location>
        <begin position="13"/>
        <end position="205"/>
    </location>
</feature>
<gene>
    <name evidence="10" type="primary">metI</name>
    <name evidence="10" type="ORF">VRLFYP33_00955</name>
</gene>